<evidence type="ECO:0000256" key="3">
    <source>
        <dbReference type="ARBA" id="ARBA00023136"/>
    </source>
</evidence>
<dbReference type="Pfam" id="PF06977">
    <property type="entry name" value="SdiA-regulated"/>
    <property type="match status" value="1"/>
</dbReference>
<dbReference type="GO" id="GO:0005886">
    <property type="term" value="C:plasma membrane"/>
    <property type="evidence" value="ECO:0007669"/>
    <property type="project" value="UniProtKB-SubCell"/>
</dbReference>
<protein>
    <submittedName>
        <fullName evidence="4">Uncharacterized protein</fullName>
    </submittedName>
</protein>
<comment type="subcellular location">
    <subcellularLocation>
        <location evidence="1">Cell membrane</location>
    </subcellularLocation>
</comment>
<dbReference type="Proteomes" id="UP000030149">
    <property type="component" value="Unassembled WGS sequence"/>
</dbReference>
<keyword evidence="2" id="KW-1003">Cell membrane</keyword>
<evidence type="ECO:0000256" key="1">
    <source>
        <dbReference type="ARBA" id="ARBA00004236"/>
    </source>
</evidence>
<reference evidence="5" key="1">
    <citation type="submission" date="2013-09" db="EMBL/GenBank/DDBJ databases">
        <authorList>
            <person name="Zeng Z."/>
            <person name="Chen C."/>
        </authorList>
    </citation>
    <scope>NUCLEOTIDE SEQUENCE [LARGE SCALE GENOMIC DNA]</scope>
    <source>
        <strain evidence="5">DK69</strain>
    </source>
</reference>
<reference evidence="4 5" key="2">
    <citation type="journal article" date="2015" name="Stand. Genomic Sci.">
        <title>High quality draft genomic sequence of Flavobacterium enshiense DK69(T) and comparison among Flavobacterium genomes.</title>
        <authorList>
            <person name="Zeng Z."/>
            <person name="Chen C."/>
            <person name="Du H."/>
            <person name="Wang G."/>
            <person name="Li M."/>
        </authorList>
    </citation>
    <scope>NUCLEOTIDE SEQUENCE [LARGE SCALE GENOMIC DNA]</scope>
    <source>
        <strain evidence="4 5">DK69</strain>
    </source>
</reference>
<proteinExistence type="predicted"/>
<sequence>MKLNSESSIKKSFKKISLSCLKVKCNIVKYPFAMNRFFKLFMVCLFVSNCESQTNRKPKNDFKIQNSISAPTYSSRSAIPYNLSTPNKKYHLPAILEEISGLTDIDSAHVACVQDEIGMVFIYNFLIDSIVVRHKFDSVGDFEGLTFTGKSLFVLRSDGRLTEWENFSPKTGSGKVLHTMLPLQTTNNEGLCFDSKKNRLLIAAKSKPINHDYKSERFIYEFDLNQKKLNKSPAYSINTIELEAAAKEFKIVQQNRTESGKLRPFNFRPASLAVHPQTSDIYIISAADKLLLVINEQGEIRNMERLNDDLFAKAEGITFLSDGTMIITNEAAGKVPTLLIFKPTN</sequence>
<accession>A0A0A2MZA6</accession>
<comment type="caution">
    <text evidence="4">The sequence shown here is derived from an EMBL/GenBank/DDBJ whole genome shotgun (WGS) entry which is preliminary data.</text>
</comment>
<keyword evidence="3" id="KW-0472">Membrane</keyword>
<dbReference type="EMBL" id="JRLZ01000003">
    <property type="protein sequence ID" value="KGO96956.1"/>
    <property type="molecule type" value="Genomic_DNA"/>
</dbReference>
<evidence type="ECO:0000256" key="2">
    <source>
        <dbReference type="ARBA" id="ARBA00022475"/>
    </source>
</evidence>
<dbReference type="STRING" id="1107311.Q767_04475"/>
<dbReference type="InterPro" id="IPR009722">
    <property type="entry name" value="YjiK/CarP"/>
</dbReference>
<dbReference type="PATRIC" id="fig|1107311.5.peg.2058"/>
<evidence type="ECO:0000313" key="5">
    <source>
        <dbReference type="Proteomes" id="UP000030149"/>
    </source>
</evidence>
<dbReference type="AlphaFoldDB" id="A0A0A2MZA6"/>
<evidence type="ECO:0000313" key="4">
    <source>
        <dbReference type="EMBL" id="KGO96956.1"/>
    </source>
</evidence>
<organism evidence="4 5">
    <name type="scientific">Flavobacterium enshiense DK69</name>
    <dbReference type="NCBI Taxonomy" id="1107311"/>
    <lineage>
        <taxon>Bacteria</taxon>
        <taxon>Pseudomonadati</taxon>
        <taxon>Bacteroidota</taxon>
        <taxon>Flavobacteriia</taxon>
        <taxon>Flavobacteriales</taxon>
        <taxon>Flavobacteriaceae</taxon>
        <taxon>Flavobacterium</taxon>
    </lineage>
</organism>
<name>A0A0A2MZA6_9FLAO</name>
<gene>
    <name evidence="4" type="ORF">Q767_04475</name>
</gene>
<dbReference type="SUPFAM" id="SSF101898">
    <property type="entry name" value="NHL repeat"/>
    <property type="match status" value="1"/>
</dbReference>
<dbReference type="eggNOG" id="COG3204">
    <property type="taxonomic scope" value="Bacteria"/>
</dbReference>
<keyword evidence="5" id="KW-1185">Reference proteome</keyword>